<keyword evidence="2" id="KW-1185">Reference proteome</keyword>
<dbReference type="AlphaFoldDB" id="A0AAV4G216"/>
<dbReference type="EMBL" id="BMAT01004760">
    <property type="protein sequence ID" value="GFR79748.1"/>
    <property type="molecule type" value="Genomic_DNA"/>
</dbReference>
<sequence>MPGMSRSRRRYSRDDATPLINAVLVLKEDSKKGWTRFEEALTAQTDLDLDETDGDGFTAMVITRCERVGQLWSSRDATAWVSYGHHDRVGQLWSSCDATAGVSYGRHAMRPRESGMVVTRCDRVGHLWSSRDVTAWVSYGHHAMRPRGSAMVITTAWVSYGHHAMRLLESAMVIELNCGWFQTPQYSDSSSQLLSPPVRDLSTCACFSRTMHKPIHSTMLTAPVHPLVDWPVF</sequence>
<protein>
    <submittedName>
        <fullName evidence="1">Uncharacterized protein</fullName>
    </submittedName>
</protein>
<gene>
    <name evidence="1" type="ORF">ElyMa_002296100</name>
</gene>
<dbReference type="Proteomes" id="UP000762676">
    <property type="component" value="Unassembled WGS sequence"/>
</dbReference>
<name>A0AAV4G216_9GAST</name>
<reference evidence="1 2" key="1">
    <citation type="journal article" date="2021" name="Elife">
        <title>Chloroplast acquisition without the gene transfer in kleptoplastic sea slugs, Plakobranchus ocellatus.</title>
        <authorList>
            <person name="Maeda T."/>
            <person name="Takahashi S."/>
            <person name="Yoshida T."/>
            <person name="Shimamura S."/>
            <person name="Takaki Y."/>
            <person name="Nagai Y."/>
            <person name="Toyoda A."/>
            <person name="Suzuki Y."/>
            <person name="Arimoto A."/>
            <person name="Ishii H."/>
            <person name="Satoh N."/>
            <person name="Nishiyama T."/>
            <person name="Hasebe M."/>
            <person name="Maruyama T."/>
            <person name="Minagawa J."/>
            <person name="Obokata J."/>
            <person name="Shigenobu S."/>
        </authorList>
    </citation>
    <scope>NUCLEOTIDE SEQUENCE [LARGE SCALE GENOMIC DNA]</scope>
</reference>
<accession>A0AAV4G216</accession>
<evidence type="ECO:0000313" key="2">
    <source>
        <dbReference type="Proteomes" id="UP000762676"/>
    </source>
</evidence>
<evidence type="ECO:0000313" key="1">
    <source>
        <dbReference type="EMBL" id="GFR79748.1"/>
    </source>
</evidence>
<comment type="caution">
    <text evidence="1">The sequence shown here is derived from an EMBL/GenBank/DDBJ whole genome shotgun (WGS) entry which is preliminary data.</text>
</comment>
<organism evidence="1 2">
    <name type="scientific">Elysia marginata</name>
    <dbReference type="NCBI Taxonomy" id="1093978"/>
    <lineage>
        <taxon>Eukaryota</taxon>
        <taxon>Metazoa</taxon>
        <taxon>Spiralia</taxon>
        <taxon>Lophotrochozoa</taxon>
        <taxon>Mollusca</taxon>
        <taxon>Gastropoda</taxon>
        <taxon>Heterobranchia</taxon>
        <taxon>Euthyneura</taxon>
        <taxon>Panpulmonata</taxon>
        <taxon>Sacoglossa</taxon>
        <taxon>Placobranchoidea</taxon>
        <taxon>Plakobranchidae</taxon>
        <taxon>Elysia</taxon>
    </lineage>
</organism>
<proteinExistence type="predicted"/>